<dbReference type="EMBL" id="BLXT01003909">
    <property type="protein sequence ID" value="GFO07707.1"/>
    <property type="molecule type" value="Genomic_DNA"/>
</dbReference>
<comment type="caution">
    <text evidence="2">The sequence shown here is derived from an EMBL/GenBank/DDBJ whole genome shotgun (WGS) entry which is preliminary data.</text>
</comment>
<name>A0AAV4ALC6_9GAST</name>
<reference evidence="2 3" key="1">
    <citation type="journal article" date="2021" name="Elife">
        <title>Chloroplast acquisition without the gene transfer in kleptoplastic sea slugs, Plakobranchus ocellatus.</title>
        <authorList>
            <person name="Maeda T."/>
            <person name="Takahashi S."/>
            <person name="Yoshida T."/>
            <person name="Shimamura S."/>
            <person name="Takaki Y."/>
            <person name="Nagai Y."/>
            <person name="Toyoda A."/>
            <person name="Suzuki Y."/>
            <person name="Arimoto A."/>
            <person name="Ishii H."/>
            <person name="Satoh N."/>
            <person name="Nishiyama T."/>
            <person name="Hasebe M."/>
            <person name="Maruyama T."/>
            <person name="Minagawa J."/>
            <person name="Obokata J."/>
            <person name="Shigenobu S."/>
        </authorList>
    </citation>
    <scope>NUCLEOTIDE SEQUENCE [LARGE SCALE GENOMIC DNA]</scope>
</reference>
<dbReference type="AlphaFoldDB" id="A0AAV4ALC6"/>
<feature type="region of interest" description="Disordered" evidence="1">
    <location>
        <begin position="27"/>
        <end position="81"/>
    </location>
</feature>
<protein>
    <submittedName>
        <fullName evidence="2">Uncharacterized protein</fullName>
    </submittedName>
</protein>
<dbReference type="Proteomes" id="UP000735302">
    <property type="component" value="Unassembled WGS sequence"/>
</dbReference>
<organism evidence="2 3">
    <name type="scientific">Plakobranchus ocellatus</name>
    <dbReference type="NCBI Taxonomy" id="259542"/>
    <lineage>
        <taxon>Eukaryota</taxon>
        <taxon>Metazoa</taxon>
        <taxon>Spiralia</taxon>
        <taxon>Lophotrochozoa</taxon>
        <taxon>Mollusca</taxon>
        <taxon>Gastropoda</taxon>
        <taxon>Heterobranchia</taxon>
        <taxon>Euthyneura</taxon>
        <taxon>Panpulmonata</taxon>
        <taxon>Sacoglossa</taxon>
        <taxon>Placobranchoidea</taxon>
        <taxon>Plakobranchidae</taxon>
        <taxon>Plakobranchus</taxon>
    </lineage>
</organism>
<evidence type="ECO:0000256" key="1">
    <source>
        <dbReference type="SAM" id="MobiDB-lite"/>
    </source>
</evidence>
<gene>
    <name evidence="2" type="ORF">PoB_003421200</name>
</gene>
<sequence length="81" mass="8875">MTPQAIYAIRIIGQKQLDFQKIWNLQQGDLRPSGPPSGQGVGGEARTRSRRVPADLRPDSLFTVPLAPPPSPSHPQKVYST</sequence>
<keyword evidence="3" id="KW-1185">Reference proteome</keyword>
<evidence type="ECO:0000313" key="3">
    <source>
        <dbReference type="Proteomes" id="UP000735302"/>
    </source>
</evidence>
<evidence type="ECO:0000313" key="2">
    <source>
        <dbReference type="EMBL" id="GFO07707.1"/>
    </source>
</evidence>
<accession>A0AAV4ALC6</accession>
<proteinExistence type="predicted"/>